<accession>A0A6C0III0</accession>
<dbReference type="EMBL" id="MN740194">
    <property type="protein sequence ID" value="QHT92782.1"/>
    <property type="molecule type" value="Genomic_DNA"/>
</dbReference>
<evidence type="ECO:0000313" key="1">
    <source>
        <dbReference type="EMBL" id="QHT92782.1"/>
    </source>
</evidence>
<protein>
    <submittedName>
        <fullName evidence="1">Uncharacterized protein</fullName>
    </submittedName>
</protein>
<proteinExistence type="predicted"/>
<sequence>MSNIVYPRRLVMIQMGDDCMFCEHPKGVTMSRYVDLHSKLGYIYCDSCSATAAEAVKNWHEKIAYGKANYLKDKIIQVKRTSGDIETGWNIDSPVTSYDGENNETIHCYNASLDIGKWCLLEDILQLNPE</sequence>
<organism evidence="1">
    <name type="scientific">viral metagenome</name>
    <dbReference type="NCBI Taxonomy" id="1070528"/>
    <lineage>
        <taxon>unclassified sequences</taxon>
        <taxon>metagenomes</taxon>
        <taxon>organismal metagenomes</taxon>
    </lineage>
</organism>
<name>A0A6C0III0_9ZZZZ</name>
<reference evidence="1" key="1">
    <citation type="journal article" date="2020" name="Nature">
        <title>Giant virus diversity and host interactions through global metagenomics.</title>
        <authorList>
            <person name="Schulz F."/>
            <person name="Roux S."/>
            <person name="Paez-Espino D."/>
            <person name="Jungbluth S."/>
            <person name="Walsh D.A."/>
            <person name="Denef V.J."/>
            <person name="McMahon K.D."/>
            <person name="Konstantinidis K.T."/>
            <person name="Eloe-Fadrosh E.A."/>
            <person name="Kyrpides N.C."/>
            <person name="Woyke T."/>
        </authorList>
    </citation>
    <scope>NUCLEOTIDE SEQUENCE</scope>
    <source>
        <strain evidence="1">GVMAG-M-3300023184-89</strain>
    </source>
</reference>
<dbReference type="AlphaFoldDB" id="A0A6C0III0"/>